<dbReference type="InterPro" id="IPR008854">
    <property type="entry name" value="TPMT"/>
</dbReference>
<dbReference type="AlphaFoldDB" id="A0A0D2HT19"/>
<keyword evidence="5" id="KW-1185">Reference proteome</keyword>
<evidence type="ECO:0000256" key="2">
    <source>
        <dbReference type="ARBA" id="ARBA00022679"/>
    </source>
</evidence>
<gene>
    <name evidence="4" type="ORF">Z519_02014</name>
</gene>
<keyword evidence="3" id="KW-0949">S-adenosyl-L-methionine</keyword>
<dbReference type="InterPro" id="IPR029063">
    <property type="entry name" value="SAM-dependent_MTases_sf"/>
</dbReference>
<dbReference type="GO" id="GO:0032259">
    <property type="term" value="P:methylation"/>
    <property type="evidence" value="ECO:0007669"/>
    <property type="project" value="UniProtKB-KW"/>
</dbReference>
<reference evidence="4" key="1">
    <citation type="submission" date="2015-01" db="EMBL/GenBank/DDBJ databases">
        <title>The Genome Sequence of Cladophialophora bantiana CBS 173.52.</title>
        <authorList>
            <consortium name="The Broad Institute Genomics Platform"/>
            <person name="Cuomo C."/>
            <person name="de Hoog S."/>
            <person name="Gorbushina A."/>
            <person name="Stielow B."/>
            <person name="Teixiera M."/>
            <person name="Abouelleil A."/>
            <person name="Chapman S.B."/>
            <person name="Priest M."/>
            <person name="Young S.K."/>
            <person name="Wortman J."/>
            <person name="Nusbaum C."/>
            <person name="Birren B."/>
        </authorList>
    </citation>
    <scope>NUCLEOTIDE SEQUENCE [LARGE SCALE GENOMIC DNA]</scope>
    <source>
        <strain evidence="4">CBS 173.52</strain>
    </source>
</reference>
<dbReference type="GO" id="GO:0008757">
    <property type="term" value="F:S-adenosylmethionine-dependent methyltransferase activity"/>
    <property type="evidence" value="ECO:0007669"/>
    <property type="project" value="InterPro"/>
</dbReference>
<organism evidence="4 5">
    <name type="scientific">Cladophialophora bantiana (strain ATCC 10958 / CBS 173.52 / CDC B-1940 / NIH 8579)</name>
    <name type="common">Xylohypha bantiana</name>
    <dbReference type="NCBI Taxonomy" id="1442370"/>
    <lineage>
        <taxon>Eukaryota</taxon>
        <taxon>Fungi</taxon>
        <taxon>Dikarya</taxon>
        <taxon>Ascomycota</taxon>
        <taxon>Pezizomycotina</taxon>
        <taxon>Eurotiomycetes</taxon>
        <taxon>Chaetothyriomycetidae</taxon>
        <taxon>Chaetothyriales</taxon>
        <taxon>Herpotrichiellaceae</taxon>
        <taxon>Cladophialophora</taxon>
    </lineage>
</organism>
<dbReference type="SUPFAM" id="SSF53335">
    <property type="entry name" value="S-adenosyl-L-methionine-dependent methyltransferases"/>
    <property type="match status" value="1"/>
</dbReference>
<dbReference type="PROSITE" id="PS51585">
    <property type="entry name" value="SAM_MT_TPMT"/>
    <property type="match status" value="1"/>
</dbReference>
<evidence type="ECO:0000313" key="4">
    <source>
        <dbReference type="EMBL" id="KIW96623.1"/>
    </source>
</evidence>
<keyword evidence="2" id="KW-0808">Transferase</keyword>
<protein>
    <submittedName>
        <fullName evidence="4">Uncharacterized protein</fullName>
    </submittedName>
</protein>
<name>A0A0D2HT19_CLAB1</name>
<dbReference type="Gene3D" id="3.40.50.150">
    <property type="entry name" value="Vaccinia Virus protein VP39"/>
    <property type="match status" value="1"/>
</dbReference>
<dbReference type="VEuPathDB" id="FungiDB:Z519_02014"/>
<dbReference type="OrthoDB" id="276151at2759"/>
<sequence length="141" mass="15688">MDALYHPAVQRASNSAAGGGFDRATTTVKHNFLPLSISHPKFVGAFVNFGETAWNLQDHNAGWSELWDTNQRDLWARGKPSPTLVDFIEKARREHLTLPRRPDEQRLKALAQGCGRGYDVVMLALHGLDAFGLEVYQTAVT</sequence>
<dbReference type="HOGENOM" id="CLU_1825080_0_0_1"/>
<evidence type="ECO:0000256" key="3">
    <source>
        <dbReference type="ARBA" id="ARBA00022691"/>
    </source>
</evidence>
<accession>A0A0D2HT19</accession>
<dbReference type="Proteomes" id="UP000053789">
    <property type="component" value="Unassembled WGS sequence"/>
</dbReference>
<dbReference type="EMBL" id="KN846982">
    <property type="protein sequence ID" value="KIW96623.1"/>
    <property type="molecule type" value="Genomic_DNA"/>
</dbReference>
<dbReference type="RefSeq" id="XP_016623292.1">
    <property type="nucleotide sequence ID" value="XM_016759771.1"/>
</dbReference>
<keyword evidence="1" id="KW-0489">Methyltransferase</keyword>
<evidence type="ECO:0000256" key="1">
    <source>
        <dbReference type="ARBA" id="ARBA00022603"/>
    </source>
</evidence>
<dbReference type="GeneID" id="27694942"/>
<proteinExistence type="predicted"/>
<evidence type="ECO:0000313" key="5">
    <source>
        <dbReference type="Proteomes" id="UP000053789"/>
    </source>
</evidence>